<dbReference type="RefSeq" id="WP_014148201.1">
    <property type="nucleotide sequence ID" value="NZ_CP035467.1"/>
</dbReference>
<dbReference type="STRING" id="675511.GCA_000341735_00268"/>
<evidence type="ECO:0000256" key="3">
    <source>
        <dbReference type="ARBA" id="ARBA00022692"/>
    </source>
</evidence>
<dbReference type="SUPFAM" id="SSF161070">
    <property type="entry name" value="SNF-like"/>
    <property type="match status" value="1"/>
</dbReference>
<reference evidence="8" key="1">
    <citation type="journal article" date="2019" name="J. Bacteriol.">
        <title>A Mutagenic Screen Identifies a TonB-Dependent Receptor Required for the Lanthanide Metal Switch in the Type I Methanotroph 'Methylotuvimicrobium buryatense' 5GB1C.</title>
        <authorList>
            <person name="Groom J.D."/>
            <person name="Ford S.M."/>
            <person name="Pesesky M.W."/>
            <person name="Lidstrom M.E."/>
        </authorList>
    </citation>
    <scope>NUCLEOTIDE SEQUENCE [LARGE SCALE GENOMIC DNA]</scope>
    <source>
        <strain evidence="8">5GB1C</strain>
    </source>
</reference>
<protein>
    <submittedName>
        <fullName evidence="7">Sodium-dependent transporter</fullName>
    </submittedName>
</protein>
<feature type="transmembrane region" description="Helical" evidence="6">
    <location>
        <begin position="12"/>
        <end position="30"/>
    </location>
</feature>
<dbReference type="Proteomes" id="UP000305881">
    <property type="component" value="Chromosome"/>
</dbReference>
<evidence type="ECO:0000256" key="4">
    <source>
        <dbReference type="ARBA" id="ARBA00022989"/>
    </source>
</evidence>
<dbReference type="Pfam" id="PF00209">
    <property type="entry name" value="SNF"/>
    <property type="match status" value="2"/>
</dbReference>
<dbReference type="GO" id="GO:0005886">
    <property type="term" value="C:plasma membrane"/>
    <property type="evidence" value="ECO:0007669"/>
    <property type="project" value="TreeGrafter"/>
</dbReference>
<sequence length="505" mass="56194">MARERWNSQLGFLMAAVGSAIGLGNIWRFSYLAYQHGGGAFLIPYLTALLTAGIPLLILENGIGHERVGSAPLAYHKISPRWEWLGWWSVIFVMFGIELYYSAIISWCLNYFALSFNLAWGDDPNAYFFKHFLRVSDSPFRLGEIRTPILFGLILTWLAIWLVVYRGIQKGIELANKIMMPVLLLLTVVLVAWSLQLDGAWHGIQVYITPDFAKLNDPQVWIDAYSQIFFTLSLGFGIMIAYASYLPDKTDITRNAVLIALINSAYSLLTGFGVFAVLGFMAQSEGKEIADVVTQSIGLAFVAYPKAIGLMPGGNLFGALFFLSLTVAGLSSAVSIVEAFVSAVIDKFNFDRKLLVTFVSVFGCLGGIVFTTQSGLLWLDIVDRFITHYGLVTVGILECIVIGWAFDLFKLRQHINRISSLKLGMGWILLIKVFVPLMLGIIFFGDIYNELQRPYGGYSWAALILIGRDWLILTLIAAFIVAGRPWRSDRPSKPGRSVKSKIDVS</sequence>
<keyword evidence="3 6" id="KW-0812">Transmembrane</keyword>
<comment type="subcellular location">
    <subcellularLocation>
        <location evidence="1">Membrane</location>
        <topology evidence="1">Multi-pass membrane protein</topology>
    </subcellularLocation>
</comment>
<dbReference type="InterPro" id="IPR000175">
    <property type="entry name" value="Na/ntran_symport"/>
</dbReference>
<dbReference type="EMBL" id="CP035467">
    <property type="protein sequence ID" value="QCW83213.1"/>
    <property type="molecule type" value="Genomic_DNA"/>
</dbReference>
<accession>A0A4P9URQ1</accession>
<feature type="transmembrane region" description="Helical" evidence="6">
    <location>
        <begin position="257"/>
        <end position="282"/>
    </location>
</feature>
<keyword evidence="4 6" id="KW-1133">Transmembrane helix</keyword>
<evidence type="ECO:0000256" key="5">
    <source>
        <dbReference type="ARBA" id="ARBA00023136"/>
    </source>
</evidence>
<feature type="transmembrane region" description="Helical" evidence="6">
    <location>
        <begin position="460"/>
        <end position="483"/>
    </location>
</feature>
<keyword evidence="8" id="KW-1185">Reference proteome</keyword>
<feature type="transmembrane region" description="Helical" evidence="6">
    <location>
        <begin position="84"/>
        <end position="113"/>
    </location>
</feature>
<evidence type="ECO:0000256" key="1">
    <source>
        <dbReference type="ARBA" id="ARBA00004141"/>
    </source>
</evidence>
<evidence type="ECO:0000256" key="6">
    <source>
        <dbReference type="SAM" id="Phobius"/>
    </source>
</evidence>
<feature type="transmembrane region" description="Helical" evidence="6">
    <location>
        <begin position="42"/>
        <end position="63"/>
    </location>
</feature>
<dbReference type="CDD" id="cd10334">
    <property type="entry name" value="SLC6sbd_u1"/>
    <property type="match status" value="1"/>
</dbReference>
<feature type="transmembrane region" description="Helical" evidence="6">
    <location>
        <begin position="149"/>
        <end position="168"/>
    </location>
</feature>
<feature type="transmembrane region" description="Helical" evidence="6">
    <location>
        <begin position="427"/>
        <end position="448"/>
    </location>
</feature>
<feature type="transmembrane region" description="Helical" evidence="6">
    <location>
        <begin position="224"/>
        <end position="245"/>
    </location>
</feature>
<dbReference type="NCBIfam" id="NF037979">
    <property type="entry name" value="Na_transp"/>
    <property type="match status" value="1"/>
</dbReference>
<feature type="transmembrane region" description="Helical" evidence="6">
    <location>
        <begin position="385"/>
        <end position="406"/>
    </location>
</feature>
<dbReference type="GO" id="GO:0035725">
    <property type="term" value="P:sodium ion transmembrane transport"/>
    <property type="evidence" value="ECO:0007669"/>
    <property type="project" value="TreeGrafter"/>
</dbReference>
<organism evidence="7 8">
    <name type="scientific">Methylotuvimicrobium buryatense</name>
    <name type="common">Methylomicrobium buryatense</name>
    <dbReference type="NCBI Taxonomy" id="95641"/>
    <lineage>
        <taxon>Bacteria</taxon>
        <taxon>Pseudomonadati</taxon>
        <taxon>Pseudomonadota</taxon>
        <taxon>Gammaproteobacteria</taxon>
        <taxon>Methylococcales</taxon>
        <taxon>Methylococcaceae</taxon>
        <taxon>Methylotuvimicrobium</taxon>
    </lineage>
</organism>
<proteinExistence type="predicted"/>
<feature type="transmembrane region" description="Helical" evidence="6">
    <location>
        <begin position="354"/>
        <end position="379"/>
    </location>
</feature>
<dbReference type="OrthoDB" id="9762833at2"/>
<dbReference type="AlphaFoldDB" id="A0A4P9URQ1"/>
<dbReference type="PRINTS" id="PR00176">
    <property type="entry name" value="NANEUSMPORT"/>
</dbReference>
<keyword evidence="2" id="KW-0813">Transport</keyword>
<feature type="transmembrane region" description="Helical" evidence="6">
    <location>
        <begin position="180"/>
        <end position="204"/>
    </location>
</feature>
<evidence type="ECO:0000313" key="7">
    <source>
        <dbReference type="EMBL" id="QCW83213.1"/>
    </source>
</evidence>
<keyword evidence="5 6" id="KW-0472">Membrane</keyword>
<dbReference type="InterPro" id="IPR037272">
    <property type="entry name" value="SNS_sf"/>
</dbReference>
<dbReference type="PANTHER" id="PTHR11616:SF240">
    <property type="entry name" value="BLOATED TUBULES, ISOFORM B-RELATED"/>
    <property type="match status" value="1"/>
</dbReference>
<feature type="transmembrane region" description="Helical" evidence="6">
    <location>
        <begin position="316"/>
        <end position="342"/>
    </location>
</feature>
<gene>
    <name evidence="7" type="ORF">EQU24_13910</name>
</gene>
<name>A0A4P9URQ1_METBY</name>
<dbReference type="PROSITE" id="PS50267">
    <property type="entry name" value="NA_NEUROTRAN_SYMP_3"/>
    <property type="match status" value="1"/>
</dbReference>
<dbReference type="KEGG" id="mbur:EQU24_13910"/>
<dbReference type="PANTHER" id="PTHR11616">
    <property type="entry name" value="SODIUM/CHLORIDE DEPENDENT TRANSPORTER"/>
    <property type="match status" value="1"/>
</dbReference>
<evidence type="ECO:0000313" key="8">
    <source>
        <dbReference type="Proteomes" id="UP000305881"/>
    </source>
</evidence>
<evidence type="ECO:0000256" key="2">
    <source>
        <dbReference type="ARBA" id="ARBA00022448"/>
    </source>
</evidence>